<evidence type="ECO:0000256" key="1">
    <source>
        <dbReference type="SAM" id="MobiDB-lite"/>
    </source>
</evidence>
<sequence>MTAEQNHRQSGSGGTPEPGGDGTDAGIPGEAEAAAGPPPGPWGREEAGRPFPGPAHAGRTLPGQPFTGHGHAGHGHAAPSHAGPVPAGPGHGGRAFTGAPAPVPALPRNGAARGSLALGIWAVVLCCTFFLSPVAVPLGIAALAVGAAAVGRVRRGTAGGRGRAVAGMWTGGIGTVAGALLTVLLVLNAVDTVTVTSASGADRTAGAGDRVVWENGLVVVVGAPEEPERGTVTRVVLTISQEGGDRARLRDHEVRVHTDGRQMAPGRLRTVLSPAGVLRPGDSTELVLSFTLPPGTSWLAVDFTPGSDYDTAYWRLRVGPDGGGGADGGRGERADV</sequence>
<feature type="transmembrane region" description="Helical" evidence="2">
    <location>
        <begin position="165"/>
        <end position="187"/>
    </location>
</feature>
<accession>A0A1I1P671</accession>
<protein>
    <recommendedName>
        <fullName evidence="5">DUF4190 domain-containing protein</fullName>
    </recommendedName>
</protein>
<dbReference type="RefSeq" id="WP_093839553.1">
    <property type="nucleotide sequence ID" value="NZ_FOLM01000008.1"/>
</dbReference>
<dbReference type="Proteomes" id="UP000199207">
    <property type="component" value="Unassembled WGS sequence"/>
</dbReference>
<feature type="compositionally biased region" description="Low complexity" evidence="1">
    <location>
        <begin position="75"/>
        <end position="85"/>
    </location>
</feature>
<dbReference type="OrthoDB" id="4245359at2"/>
<evidence type="ECO:0008006" key="5">
    <source>
        <dbReference type="Google" id="ProtNLM"/>
    </source>
</evidence>
<dbReference type="EMBL" id="FOLM01000008">
    <property type="protein sequence ID" value="SFD01480.1"/>
    <property type="molecule type" value="Genomic_DNA"/>
</dbReference>
<evidence type="ECO:0000313" key="3">
    <source>
        <dbReference type="EMBL" id="SFD01480.1"/>
    </source>
</evidence>
<organism evidence="3 4">
    <name type="scientific">Streptomyces aidingensis</name>
    <dbReference type="NCBI Taxonomy" id="910347"/>
    <lineage>
        <taxon>Bacteria</taxon>
        <taxon>Bacillati</taxon>
        <taxon>Actinomycetota</taxon>
        <taxon>Actinomycetes</taxon>
        <taxon>Kitasatosporales</taxon>
        <taxon>Streptomycetaceae</taxon>
        <taxon>Streptomyces</taxon>
    </lineage>
</organism>
<proteinExistence type="predicted"/>
<feature type="region of interest" description="Disordered" evidence="1">
    <location>
        <begin position="1"/>
        <end position="99"/>
    </location>
</feature>
<name>A0A1I1P671_9ACTN</name>
<dbReference type="STRING" id="910347.SAMN05421773_108183"/>
<dbReference type="AlphaFoldDB" id="A0A1I1P671"/>
<reference evidence="3 4" key="1">
    <citation type="submission" date="2016-10" db="EMBL/GenBank/DDBJ databases">
        <authorList>
            <person name="de Groot N.N."/>
        </authorList>
    </citation>
    <scope>NUCLEOTIDE SEQUENCE [LARGE SCALE GENOMIC DNA]</scope>
    <source>
        <strain evidence="3 4">CGMCC 4.5739</strain>
    </source>
</reference>
<keyword evidence="4" id="KW-1185">Reference proteome</keyword>
<keyword evidence="2" id="KW-0472">Membrane</keyword>
<keyword evidence="2" id="KW-1133">Transmembrane helix</keyword>
<keyword evidence="2" id="KW-0812">Transmembrane</keyword>
<gene>
    <name evidence="3" type="ORF">SAMN05421773_108183</name>
</gene>
<evidence type="ECO:0000313" key="4">
    <source>
        <dbReference type="Proteomes" id="UP000199207"/>
    </source>
</evidence>
<evidence type="ECO:0000256" key="2">
    <source>
        <dbReference type="SAM" id="Phobius"/>
    </source>
</evidence>
<feature type="compositionally biased region" description="Gly residues" evidence="1">
    <location>
        <begin position="11"/>
        <end position="23"/>
    </location>
</feature>
<feature type="transmembrane region" description="Helical" evidence="2">
    <location>
        <begin position="137"/>
        <end position="153"/>
    </location>
</feature>
<feature type="compositionally biased region" description="Low complexity" evidence="1">
    <location>
        <begin position="24"/>
        <end position="35"/>
    </location>
</feature>